<gene>
    <name evidence="1" type="ORF">LIER_11505</name>
</gene>
<dbReference type="InterPro" id="IPR053134">
    <property type="entry name" value="RNA-dir_DNA_polymerase"/>
</dbReference>
<reference evidence="1 2" key="1">
    <citation type="submission" date="2024-01" db="EMBL/GenBank/DDBJ databases">
        <title>The complete chloroplast genome sequence of Lithospermum erythrorhizon: insights into the phylogenetic relationship among Boraginaceae species and the maternal lineages of purple gromwells.</title>
        <authorList>
            <person name="Okada T."/>
            <person name="Watanabe K."/>
        </authorList>
    </citation>
    <scope>NUCLEOTIDE SEQUENCE [LARGE SCALE GENOMIC DNA]</scope>
</reference>
<proteinExistence type="predicted"/>
<dbReference type="EMBL" id="BAABME010002134">
    <property type="protein sequence ID" value="GAA0153209.1"/>
    <property type="molecule type" value="Genomic_DNA"/>
</dbReference>
<keyword evidence="2" id="KW-1185">Reference proteome</keyword>
<dbReference type="PANTHER" id="PTHR24559">
    <property type="entry name" value="TRANSPOSON TY3-I GAG-POL POLYPROTEIN"/>
    <property type="match status" value="1"/>
</dbReference>
<evidence type="ECO:0008006" key="3">
    <source>
        <dbReference type="Google" id="ProtNLM"/>
    </source>
</evidence>
<dbReference type="Gene3D" id="3.10.10.10">
    <property type="entry name" value="HIV Type 1 Reverse Transcriptase, subunit A, domain 1"/>
    <property type="match status" value="1"/>
</dbReference>
<dbReference type="InterPro" id="IPR043502">
    <property type="entry name" value="DNA/RNA_pol_sf"/>
</dbReference>
<comment type="caution">
    <text evidence="1">The sequence shown here is derived from an EMBL/GenBank/DDBJ whole genome shotgun (WGS) entry which is preliminary data.</text>
</comment>
<organism evidence="1 2">
    <name type="scientific">Lithospermum erythrorhizon</name>
    <name type="common">Purple gromwell</name>
    <name type="synonym">Lithospermum officinale var. erythrorhizon</name>
    <dbReference type="NCBI Taxonomy" id="34254"/>
    <lineage>
        <taxon>Eukaryota</taxon>
        <taxon>Viridiplantae</taxon>
        <taxon>Streptophyta</taxon>
        <taxon>Embryophyta</taxon>
        <taxon>Tracheophyta</taxon>
        <taxon>Spermatophyta</taxon>
        <taxon>Magnoliopsida</taxon>
        <taxon>eudicotyledons</taxon>
        <taxon>Gunneridae</taxon>
        <taxon>Pentapetalae</taxon>
        <taxon>asterids</taxon>
        <taxon>lamiids</taxon>
        <taxon>Boraginales</taxon>
        <taxon>Boraginaceae</taxon>
        <taxon>Boraginoideae</taxon>
        <taxon>Lithospermeae</taxon>
        <taxon>Lithospermum</taxon>
    </lineage>
</organism>
<sequence length="85" mass="9927">MCTDFTSLNKACPKNFYPLPCLGRLMDGSAGYEVFDFMDASRRYHQIRMLPDNEEKIAFFTEYGLFCWNVMPFRLKNAGIHTKES</sequence>
<name>A0AAV3PNA8_LITER</name>
<evidence type="ECO:0000313" key="1">
    <source>
        <dbReference type="EMBL" id="GAA0153209.1"/>
    </source>
</evidence>
<evidence type="ECO:0000313" key="2">
    <source>
        <dbReference type="Proteomes" id="UP001454036"/>
    </source>
</evidence>
<protein>
    <recommendedName>
        <fullName evidence="3">Reverse transcriptase</fullName>
    </recommendedName>
</protein>
<accession>A0AAV3PNA8</accession>
<dbReference type="PANTHER" id="PTHR24559:SF444">
    <property type="entry name" value="REVERSE TRANSCRIPTASE DOMAIN-CONTAINING PROTEIN"/>
    <property type="match status" value="1"/>
</dbReference>
<dbReference type="SUPFAM" id="SSF56672">
    <property type="entry name" value="DNA/RNA polymerases"/>
    <property type="match status" value="1"/>
</dbReference>
<dbReference type="AlphaFoldDB" id="A0AAV3PNA8"/>
<dbReference type="Proteomes" id="UP001454036">
    <property type="component" value="Unassembled WGS sequence"/>
</dbReference>